<keyword evidence="1" id="KW-0812">Transmembrane</keyword>
<accession>A0A1G2KTU7</accession>
<protein>
    <submittedName>
        <fullName evidence="2">Uncharacterized protein</fullName>
    </submittedName>
</protein>
<keyword evidence="1" id="KW-0472">Membrane</keyword>
<dbReference type="AlphaFoldDB" id="A0A1G2KTU7"/>
<gene>
    <name evidence="2" type="ORF">A3C92_01455</name>
</gene>
<feature type="transmembrane region" description="Helical" evidence="1">
    <location>
        <begin position="58"/>
        <end position="79"/>
    </location>
</feature>
<name>A0A1G2KTU7_9BACT</name>
<dbReference type="EMBL" id="MHQN01000030">
    <property type="protein sequence ID" value="OHA02836.1"/>
    <property type="molecule type" value="Genomic_DNA"/>
</dbReference>
<sequence>MCSIIARGTLTLNDQEEKIVPWYIWVGIVSYALVHLGCALLAFLILEDAFENYGSSRYAPIGVAAIIGGPITLFLFLFLDSMLTVREDFE</sequence>
<comment type="caution">
    <text evidence="2">The sequence shown here is derived from an EMBL/GenBank/DDBJ whole genome shotgun (WGS) entry which is preliminary data.</text>
</comment>
<feature type="transmembrane region" description="Helical" evidence="1">
    <location>
        <begin position="22"/>
        <end position="46"/>
    </location>
</feature>
<proteinExistence type="predicted"/>
<evidence type="ECO:0000256" key="1">
    <source>
        <dbReference type="SAM" id="Phobius"/>
    </source>
</evidence>
<evidence type="ECO:0000313" key="2">
    <source>
        <dbReference type="EMBL" id="OHA02836.1"/>
    </source>
</evidence>
<dbReference type="Proteomes" id="UP000177177">
    <property type="component" value="Unassembled WGS sequence"/>
</dbReference>
<organism evidence="2 3">
    <name type="scientific">Candidatus Sungbacteria bacterium RIFCSPHIGHO2_02_FULL_53_17</name>
    <dbReference type="NCBI Taxonomy" id="1802275"/>
    <lineage>
        <taxon>Bacteria</taxon>
        <taxon>Candidatus Sungiibacteriota</taxon>
    </lineage>
</organism>
<evidence type="ECO:0000313" key="3">
    <source>
        <dbReference type="Proteomes" id="UP000177177"/>
    </source>
</evidence>
<keyword evidence="1" id="KW-1133">Transmembrane helix</keyword>
<reference evidence="2 3" key="1">
    <citation type="journal article" date="2016" name="Nat. Commun.">
        <title>Thousands of microbial genomes shed light on interconnected biogeochemical processes in an aquifer system.</title>
        <authorList>
            <person name="Anantharaman K."/>
            <person name="Brown C.T."/>
            <person name="Hug L.A."/>
            <person name="Sharon I."/>
            <person name="Castelle C.J."/>
            <person name="Probst A.J."/>
            <person name="Thomas B.C."/>
            <person name="Singh A."/>
            <person name="Wilkins M.J."/>
            <person name="Karaoz U."/>
            <person name="Brodie E.L."/>
            <person name="Williams K.H."/>
            <person name="Hubbard S.S."/>
            <person name="Banfield J.F."/>
        </authorList>
    </citation>
    <scope>NUCLEOTIDE SEQUENCE [LARGE SCALE GENOMIC DNA]</scope>
</reference>